<dbReference type="AlphaFoldDB" id="A0AAD4DHT6"/>
<reference evidence="1" key="1">
    <citation type="journal article" date="2020" name="Fungal Divers.">
        <title>Resolving the Mortierellaceae phylogeny through synthesis of multi-gene phylogenetics and phylogenomics.</title>
        <authorList>
            <person name="Vandepol N."/>
            <person name="Liber J."/>
            <person name="Desiro A."/>
            <person name="Na H."/>
            <person name="Kennedy M."/>
            <person name="Barry K."/>
            <person name="Grigoriev I.V."/>
            <person name="Miller A.N."/>
            <person name="O'Donnell K."/>
            <person name="Stajich J.E."/>
            <person name="Bonito G."/>
        </authorList>
    </citation>
    <scope>NUCLEOTIDE SEQUENCE</scope>
    <source>
        <strain evidence="1">NRRL 28262</strain>
    </source>
</reference>
<dbReference type="Gene3D" id="2.40.50.90">
    <property type="match status" value="1"/>
</dbReference>
<sequence length="247" mass="27757">MTEDTIIIRNAKGQERKVRPSNTKAPMRLAQKSFHVAIDYVESPTDQFLETTECATLKVGEINIGEQLVLKGLADVIKRGPPSYYDQLLVAAAKAKRARYVANGSRFKLIIPKEDCKMTFVLEDRRAPGPTNRGAWSSAGGYPVSESKYNQRMDKIVGLEVVGFFTLDKLNQTLKQVDIQQHCCLKFSDKAIEQVAVVLLIQGWTEKNDLSNLLRVLQTICHKLLYNPDSRLANLLLLLHVSKKSID</sequence>
<name>A0AAD4DHT6_9FUNG</name>
<gene>
    <name evidence="1" type="ORF">BGZ95_006888</name>
</gene>
<keyword evidence="2" id="KW-1185">Reference proteome</keyword>
<dbReference type="InterPro" id="IPR035437">
    <property type="entry name" value="SNase_OB-fold_sf"/>
</dbReference>
<proteinExistence type="predicted"/>
<evidence type="ECO:0000313" key="1">
    <source>
        <dbReference type="EMBL" id="KAG0276888.1"/>
    </source>
</evidence>
<dbReference type="SUPFAM" id="SSF50199">
    <property type="entry name" value="Staphylococcal nuclease"/>
    <property type="match status" value="1"/>
</dbReference>
<organism evidence="1 2">
    <name type="scientific">Linnemannia exigua</name>
    <dbReference type="NCBI Taxonomy" id="604196"/>
    <lineage>
        <taxon>Eukaryota</taxon>
        <taxon>Fungi</taxon>
        <taxon>Fungi incertae sedis</taxon>
        <taxon>Mucoromycota</taxon>
        <taxon>Mortierellomycotina</taxon>
        <taxon>Mortierellomycetes</taxon>
        <taxon>Mortierellales</taxon>
        <taxon>Mortierellaceae</taxon>
        <taxon>Linnemannia</taxon>
    </lineage>
</organism>
<dbReference type="Proteomes" id="UP001194580">
    <property type="component" value="Unassembled WGS sequence"/>
</dbReference>
<dbReference type="EMBL" id="JAAAIL010000327">
    <property type="protein sequence ID" value="KAG0276888.1"/>
    <property type="molecule type" value="Genomic_DNA"/>
</dbReference>
<accession>A0AAD4DHT6</accession>
<comment type="caution">
    <text evidence="1">The sequence shown here is derived from an EMBL/GenBank/DDBJ whole genome shotgun (WGS) entry which is preliminary data.</text>
</comment>
<protein>
    <submittedName>
        <fullName evidence="1">Uncharacterized protein</fullName>
    </submittedName>
</protein>
<evidence type="ECO:0000313" key="2">
    <source>
        <dbReference type="Proteomes" id="UP001194580"/>
    </source>
</evidence>